<proteinExistence type="predicted"/>
<gene>
    <name evidence="2" type="ORF">B0H63DRAFT_520835</name>
</gene>
<feature type="chain" id="PRO_5042206756" evidence="1">
    <location>
        <begin position="29"/>
        <end position="83"/>
    </location>
</feature>
<keyword evidence="1" id="KW-0732">Signal</keyword>
<organism evidence="2 3">
    <name type="scientific">Podospora didyma</name>
    <dbReference type="NCBI Taxonomy" id="330526"/>
    <lineage>
        <taxon>Eukaryota</taxon>
        <taxon>Fungi</taxon>
        <taxon>Dikarya</taxon>
        <taxon>Ascomycota</taxon>
        <taxon>Pezizomycotina</taxon>
        <taxon>Sordariomycetes</taxon>
        <taxon>Sordariomycetidae</taxon>
        <taxon>Sordariales</taxon>
        <taxon>Podosporaceae</taxon>
        <taxon>Podospora</taxon>
    </lineage>
</organism>
<evidence type="ECO:0000256" key="1">
    <source>
        <dbReference type="SAM" id="SignalP"/>
    </source>
</evidence>
<accession>A0AAE0NSB3</accession>
<protein>
    <submittedName>
        <fullName evidence="2">Uncharacterized protein</fullName>
    </submittedName>
</protein>
<sequence length="83" mass="9497">MGGMKESVMKSLLLAWALADMENRHVDAIKYRQRLISLAKALRHDREVQMSDVDDWVVINGPHVRSRVSNDSFENEDFGALLL</sequence>
<reference evidence="2" key="2">
    <citation type="submission" date="2023-06" db="EMBL/GenBank/DDBJ databases">
        <authorList>
            <consortium name="Lawrence Berkeley National Laboratory"/>
            <person name="Haridas S."/>
            <person name="Hensen N."/>
            <person name="Bonometti L."/>
            <person name="Westerberg I."/>
            <person name="Brannstrom I.O."/>
            <person name="Guillou S."/>
            <person name="Cros-Aarteil S."/>
            <person name="Calhoun S."/>
            <person name="Kuo A."/>
            <person name="Mondo S."/>
            <person name="Pangilinan J."/>
            <person name="Riley R."/>
            <person name="LaButti K."/>
            <person name="Andreopoulos B."/>
            <person name="Lipzen A."/>
            <person name="Chen C."/>
            <person name="Yanf M."/>
            <person name="Daum C."/>
            <person name="Ng V."/>
            <person name="Clum A."/>
            <person name="Steindorff A."/>
            <person name="Ohm R."/>
            <person name="Martin F."/>
            <person name="Silar P."/>
            <person name="Natvig D."/>
            <person name="Lalanne C."/>
            <person name="Gautier V."/>
            <person name="Ament-velasquez S.L."/>
            <person name="Kruys A."/>
            <person name="Hutchinson M.I."/>
            <person name="Powell A.J."/>
            <person name="Barry K."/>
            <person name="Miller A.N."/>
            <person name="Grigoriev I.V."/>
            <person name="Debuchy R."/>
            <person name="Gladieux P."/>
            <person name="Thoren M.H."/>
            <person name="Johannesson H."/>
        </authorList>
    </citation>
    <scope>NUCLEOTIDE SEQUENCE</scope>
    <source>
        <strain evidence="2">CBS 232.78</strain>
    </source>
</reference>
<reference evidence="2" key="1">
    <citation type="journal article" date="2023" name="Mol. Phylogenet. Evol.">
        <title>Genome-scale phylogeny and comparative genomics of the fungal order Sordariales.</title>
        <authorList>
            <person name="Hensen N."/>
            <person name="Bonometti L."/>
            <person name="Westerberg I."/>
            <person name="Brannstrom I.O."/>
            <person name="Guillou S."/>
            <person name="Cros-Aarteil S."/>
            <person name="Calhoun S."/>
            <person name="Haridas S."/>
            <person name="Kuo A."/>
            <person name="Mondo S."/>
            <person name="Pangilinan J."/>
            <person name="Riley R."/>
            <person name="LaButti K."/>
            <person name="Andreopoulos B."/>
            <person name="Lipzen A."/>
            <person name="Chen C."/>
            <person name="Yan M."/>
            <person name="Daum C."/>
            <person name="Ng V."/>
            <person name="Clum A."/>
            <person name="Steindorff A."/>
            <person name="Ohm R.A."/>
            <person name="Martin F."/>
            <person name="Silar P."/>
            <person name="Natvig D.O."/>
            <person name="Lalanne C."/>
            <person name="Gautier V."/>
            <person name="Ament-Velasquez S.L."/>
            <person name="Kruys A."/>
            <person name="Hutchinson M.I."/>
            <person name="Powell A.J."/>
            <person name="Barry K."/>
            <person name="Miller A.N."/>
            <person name="Grigoriev I.V."/>
            <person name="Debuchy R."/>
            <person name="Gladieux P."/>
            <person name="Hiltunen Thoren M."/>
            <person name="Johannesson H."/>
        </authorList>
    </citation>
    <scope>NUCLEOTIDE SEQUENCE</scope>
    <source>
        <strain evidence="2">CBS 232.78</strain>
    </source>
</reference>
<name>A0AAE0NSB3_9PEZI</name>
<evidence type="ECO:0000313" key="2">
    <source>
        <dbReference type="EMBL" id="KAK3386762.1"/>
    </source>
</evidence>
<dbReference type="AlphaFoldDB" id="A0AAE0NSB3"/>
<comment type="caution">
    <text evidence="2">The sequence shown here is derived from an EMBL/GenBank/DDBJ whole genome shotgun (WGS) entry which is preliminary data.</text>
</comment>
<dbReference type="EMBL" id="JAULSW010000003">
    <property type="protein sequence ID" value="KAK3386762.1"/>
    <property type="molecule type" value="Genomic_DNA"/>
</dbReference>
<dbReference type="Proteomes" id="UP001285441">
    <property type="component" value="Unassembled WGS sequence"/>
</dbReference>
<keyword evidence="3" id="KW-1185">Reference proteome</keyword>
<evidence type="ECO:0000313" key="3">
    <source>
        <dbReference type="Proteomes" id="UP001285441"/>
    </source>
</evidence>
<feature type="signal peptide" evidence="1">
    <location>
        <begin position="1"/>
        <end position="28"/>
    </location>
</feature>